<dbReference type="Pfam" id="PF14907">
    <property type="entry name" value="NTP_transf_5"/>
    <property type="match status" value="1"/>
</dbReference>
<name>A0A074M2K0_ERYLO</name>
<dbReference type="InterPro" id="IPR039498">
    <property type="entry name" value="NTP_transf_5"/>
</dbReference>
<proteinExistence type="predicted"/>
<organism evidence="1 2">
    <name type="scientific">Erythrobacter longus</name>
    <dbReference type="NCBI Taxonomy" id="1044"/>
    <lineage>
        <taxon>Bacteria</taxon>
        <taxon>Pseudomonadati</taxon>
        <taxon>Pseudomonadota</taxon>
        <taxon>Alphaproteobacteria</taxon>
        <taxon>Sphingomonadales</taxon>
        <taxon>Erythrobacteraceae</taxon>
        <taxon>Erythrobacter/Porphyrobacter group</taxon>
        <taxon>Erythrobacter</taxon>
    </lineage>
</organism>
<dbReference type="Gene3D" id="3.30.460.40">
    <property type="match status" value="1"/>
</dbReference>
<protein>
    <recommendedName>
        <fullName evidence="3">Nucleotidyltransferase family protein</fullName>
    </recommendedName>
</protein>
<reference evidence="1 2" key="1">
    <citation type="submission" date="2014-04" db="EMBL/GenBank/DDBJ databases">
        <title>A comprehensive comparison of genomes of Erythrobacter spp. strains.</title>
        <authorList>
            <person name="Zheng Q."/>
        </authorList>
    </citation>
    <scope>NUCLEOTIDE SEQUENCE [LARGE SCALE GENOMIC DNA]</scope>
    <source>
        <strain evidence="1 2">DSM 6997</strain>
    </source>
</reference>
<dbReference type="EMBL" id="JMIW01000009">
    <property type="protein sequence ID" value="KEO88631.1"/>
    <property type="molecule type" value="Genomic_DNA"/>
</dbReference>
<evidence type="ECO:0000313" key="1">
    <source>
        <dbReference type="EMBL" id="KEO88631.1"/>
    </source>
</evidence>
<evidence type="ECO:0008006" key="3">
    <source>
        <dbReference type="Google" id="ProtNLM"/>
    </source>
</evidence>
<sequence length="422" mass="47636">MWSGLVAIAGKCVAFVAWHGEIYGVGITQLGIEFAYPMNDIASIDDFLAKSLRTVRAGNLAPWKMDGSVNWETVWNRIEYHGIAFLLNAQANRLTTWPEGLMERMAEEARLIALWETTHHHCVSKVLDGLSKTGVEATVMKGTALAYSLHEEPATRRRGDTDLLVQPKDQERTRAVLQKLGWYRKDDPHGLYYQEGWLHDAAGFFVHSIDLHWEPSDRPVLQSILPLSEFFDDRRPVPKLHPAAYRPHPALMILHATINQKWHALHGYHSESGRLTSPRRLIWSVDLDLLCQSMADTDWQKLEAHCDAHGVGALVAEALRGMQIDLGNRVPEASLAKFEERPLDPTIAAYFANPDSLSQFWIDVKKARSLRQKASLVITRAFPPRAHLVEKYPASAKWPTAFLQGRLLIETAGRVVRKVGSR</sequence>
<dbReference type="STRING" id="1044.EH31_16885"/>
<evidence type="ECO:0000313" key="2">
    <source>
        <dbReference type="Proteomes" id="UP000027647"/>
    </source>
</evidence>
<comment type="caution">
    <text evidence="1">The sequence shown here is derived from an EMBL/GenBank/DDBJ whole genome shotgun (WGS) entry which is preliminary data.</text>
</comment>
<dbReference type="eggNOG" id="ENOG5032RMF">
    <property type="taxonomic scope" value="Bacteria"/>
</dbReference>
<keyword evidence="2" id="KW-1185">Reference proteome</keyword>
<gene>
    <name evidence="1" type="ORF">EH31_16885</name>
</gene>
<dbReference type="Proteomes" id="UP000027647">
    <property type="component" value="Unassembled WGS sequence"/>
</dbReference>
<accession>A0A074M2K0</accession>
<dbReference type="AlphaFoldDB" id="A0A074M2K0"/>